<dbReference type="EMBL" id="OX597814">
    <property type="protein sequence ID" value="CAI9715395.1"/>
    <property type="molecule type" value="Genomic_DNA"/>
</dbReference>
<dbReference type="PANTHER" id="PTHR34031:SF1">
    <property type="entry name" value="CENTROSOMAL PROTEIN OF 162 KDA"/>
    <property type="match status" value="1"/>
</dbReference>
<evidence type="ECO:0000256" key="3">
    <source>
        <dbReference type="ARBA" id="ARBA00021406"/>
    </source>
</evidence>
<comment type="similarity">
    <text evidence="2">Belongs to the CEP162 family.</text>
</comment>
<evidence type="ECO:0000256" key="6">
    <source>
        <dbReference type="ARBA" id="ARBA00022794"/>
    </source>
</evidence>
<evidence type="ECO:0000256" key="9">
    <source>
        <dbReference type="SAM" id="Coils"/>
    </source>
</evidence>
<keyword evidence="13" id="KW-1185">Reference proteome</keyword>
<proteinExistence type="inferred from homology"/>
<dbReference type="Proteomes" id="UP001162480">
    <property type="component" value="Chromosome 1"/>
</dbReference>
<dbReference type="PANTHER" id="PTHR34031">
    <property type="entry name" value="CENTROSOMAL PROTEIN OF 162 KDA"/>
    <property type="match status" value="1"/>
</dbReference>
<dbReference type="GO" id="GO:0005814">
    <property type="term" value="C:centriole"/>
    <property type="evidence" value="ECO:0007669"/>
    <property type="project" value="UniProtKB-SubCell"/>
</dbReference>
<evidence type="ECO:0000256" key="7">
    <source>
        <dbReference type="ARBA" id="ARBA00023054"/>
    </source>
</evidence>
<dbReference type="GO" id="GO:0060271">
    <property type="term" value="P:cilium assembly"/>
    <property type="evidence" value="ECO:0007669"/>
    <property type="project" value="TreeGrafter"/>
</dbReference>
<dbReference type="InterPro" id="IPR038774">
    <property type="entry name" value="CEP162-like"/>
</dbReference>
<evidence type="ECO:0000256" key="2">
    <source>
        <dbReference type="ARBA" id="ARBA00009485"/>
    </source>
</evidence>
<evidence type="ECO:0000313" key="13">
    <source>
        <dbReference type="Proteomes" id="UP001162480"/>
    </source>
</evidence>
<feature type="region of interest" description="Disordered" evidence="10">
    <location>
        <begin position="1233"/>
        <end position="1254"/>
    </location>
</feature>
<dbReference type="Pfam" id="PF14291">
    <property type="entry name" value="DUF4371"/>
    <property type="match status" value="1"/>
</dbReference>
<gene>
    <name evidence="12" type="ORF">OCTVUL_1B022953</name>
</gene>
<reference evidence="12" key="1">
    <citation type="submission" date="2023-08" db="EMBL/GenBank/DDBJ databases">
        <authorList>
            <person name="Alioto T."/>
            <person name="Alioto T."/>
            <person name="Gomez Garrido J."/>
        </authorList>
    </citation>
    <scope>NUCLEOTIDE SEQUENCE</scope>
</reference>
<protein>
    <recommendedName>
        <fullName evidence="3">Centrosomal protein of 162 kDa</fullName>
    </recommendedName>
</protein>
<keyword evidence="7 9" id="KW-0175">Coiled coil</keyword>
<comment type="subcellular location">
    <subcellularLocation>
        <location evidence="1">Cytoplasm</location>
        <location evidence="1">Cytoskeleton</location>
        <location evidence="1">Microtubule organizing center</location>
        <location evidence="1">Centrosome</location>
        <location evidence="1">Centriole</location>
    </subcellularLocation>
</comment>
<dbReference type="InterPro" id="IPR025398">
    <property type="entry name" value="DUF4371"/>
</dbReference>
<name>A0AA36AFW0_OCTVU</name>
<evidence type="ECO:0000256" key="5">
    <source>
        <dbReference type="ARBA" id="ARBA00022701"/>
    </source>
</evidence>
<keyword evidence="8" id="KW-0206">Cytoskeleton</keyword>
<keyword evidence="4" id="KW-0963">Cytoplasm</keyword>
<keyword evidence="5" id="KW-0493">Microtubule</keyword>
<keyword evidence="6" id="KW-0970">Cilium biogenesis/degradation</keyword>
<dbReference type="GO" id="GO:0005879">
    <property type="term" value="C:axonemal microtubule"/>
    <property type="evidence" value="ECO:0007669"/>
    <property type="project" value="TreeGrafter"/>
</dbReference>
<feature type="coiled-coil region" evidence="9">
    <location>
        <begin position="863"/>
        <end position="936"/>
    </location>
</feature>
<feature type="coiled-coil region" evidence="9">
    <location>
        <begin position="1077"/>
        <end position="1132"/>
    </location>
</feature>
<evidence type="ECO:0000259" key="11">
    <source>
        <dbReference type="Pfam" id="PF14291"/>
    </source>
</evidence>
<sequence>MLKHERSQRHIKCLIDLKIFGNVRIDLQLDARKNQSIQQHNEKVRRNRSILQRLIDVVIFLDLQELSFRGHFESEGSNNRGNYKELVYLISKYDKHMECHLDTASIFTGLSNRIQNDLIEAIHKVMLNEMQKEIDQAKFVSILVDETSDVSASSQLSTVLRYVTEDCVTKERFIGFSDVSEDRSANALSEHVFKCIETWECGNKLIAQTYDGAATMAGQLNGLQAKCDADTFVRVLFNTDDVNMSQFTKKGKKHFIRESGSDISVDSEDVNKLFKQKQSPKWLHEDETDTAASSDLCKSHTYGPVHSTPTDSKKLTSYSMGTTDESLGVVRELDFQPKSSEDIKNTSEGTGIVGNSTGEDRLTNVSVTSGVINEFQESKKEENVDLHSVSTKDFLLKETGSSHPVQVPGPDTLDEMADKQKFFSELEKEMSGTLDYGLLNRQMSKTSTQLATSSVDCNTKDSMKPQATGGIIRKNTSETSAKVELLKPLPQQQPSLLSKVMLLDSMGSSLNTTGTSAPAEVTSPAATKEGFAKTENQASQKDNQVFQGTVTNEEIKELHNALHNINLSSTLPANEILPSNNLVVENTKQPHYLVDDSVQFSNDTHLKNNTKEHIQNATLNTEAKENNTYESLVKESEKTELNQRISNAENSEGNIYGFDLSPVVIDNEPASSVSAPFEPQNIEIGTFEQPSLLVTDLSKTTNVSKKTNKYSNVPSSGYGWKTVSLQRSKTKTSVNSNKSAEVSKTSGTSQVALVKSKMELAKNTEKSLEQLSKYLSDSRALQPIVKKSTDADINDIAHPEVNILKKQLEEERELIFQLKVKIAGNENKYQQSIKQLNQQFLGEIEDLRKANYILVSKVSGENGKNLNEQEDHFQKELEEHQKLLVAYDAENKRLYNDAKQQKVLQKKAEERMFSENQKLLRELNSLRNQMNLKQARNISAPNMIPPPPPSPSPGGARNKDIIICDNNNNNRNDISKTEIINQSIVAFSAEKNQLEISHWKQQCNLLEQTNFELETQISKLVQQKEEMHQVLEEIKKAKDDEMKAVESKFFDDIESMKKKLHWYTYNQQLLDQSVLVLQQKDKEIEQLNLRIQKLSSETGKRFEENKLLGKERAVNQKRIQNLEHQIKEMEKIYCKRNPNSLPALLMAAGSSVEASSDCHQAPSPLNLLLEQKVQKLENQLKNAQEEGDLRVRTVEQKYNKLKLQYESQIETLEETVKKLQHQAILGRCTVCKKPSSEEMPEEPKTSENTAEDNSETTIKELQQNVDQLQSEVQKYKEEDDNLHALLQKSQNKETQLQNKMHVLQQQLDTSNNQVATLRCMFSKLQNEKQTLLRQQLIKKPTSTNEELNKKASKLPQKSKKSDVIDVGSILAGKEEKIISVIEVPEDILKENELLKIKVEQLQLSLEHQKVDMMKSSAELEADIRKTHEHYQDEINTLRISHQKELHKILTEQALKNSTSSSVQLQCKVDAQQVLIDHLQEQLRNAQVDAEKLSELKVREVVLEAHIQQLQDELAEAKSTHSPERQHFQSLVEKIQELEKKQDAREKEMLSVMKKGSCLPFSELEKEVEKWKKVAESKNADIEKYRVELDSMLSMLTSLKASAAFTSQNKYMTATMYR</sequence>
<accession>A0AA36AFW0</accession>
<feature type="domain" description="DUF4371" evidence="11">
    <location>
        <begin position="34"/>
        <end position="222"/>
    </location>
</feature>
<evidence type="ECO:0000256" key="8">
    <source>
        <dbReference type="ARBA" id="ARBA00023212"/>
    </source>
</evidence>
<feature type="coiled-coil region" evidence="9">
    <location>
        <begin position="1003"/>
        <end position="1040"/>
    </location>
</feature>
<evidence type="ECO:0000256" key="4">
    <source>
        <dbReference type="ARBA" id="ARBA00022490"/>
    </source>
</evidence>
<feature type="coiled-coil region" evidence="9">
    <location>
        <begin position="1166"/>
        <end position="1222"/>
    </location>
</feature>
<feature type="coiled-coil region" evidence="9">
    <location>
        <begin position="1468"/>
        <end position="1587"/>
    </location>
</feature>
<evidence type="ECO:0000256" key="10">
    <source>
        <dbReference type="SAM" id="MobiDB-lite"/>
    </source>
</evidence>
<evidence type="ECO:0000256" key="1">
    <source>
        <dbReference type="ARBA" id="ARBA00004114"/>
    </source>
</evidence>
<evidence type="ECO:0000313" key="12">
    <source>
        <dbReference type="EMBL" id="CAI9715395.1"/>
    </source>
</evidence>
<organism evidence="12 13">
    <name type="scientific">Octopus vulgaris</name>
    <name type="common">Common octopus</name>
    <dbReference type="NCBI Taxonomy" id="6645"/>
    <lineage>
        <taxon>Eukaryota</taxon>
        <taxon>Metazoa</taxon>
        <taxon>Spiralia</taxon>
        <taxon>Lophotrochozoa</taxon>
        <taxon>Mollusca</taxon>
        <taxon>Cephalopoda</taxon>
        <taxon>Coleoidea</taxon>
        <taxon>Octopodiformes</taxon>
        <taxon>Octopoda</taxon>
        <taxon>Incirrata</taxon>
        <taxon>Octopodidae</taxon>
        <taxon>Octopus</taxon>
    </lineage>
</organism>